<dbReference type="InParanoid" id="E3K463"/>
<proteinExistence type="predicted"/>
<evidence type="ECO:0000313" key="1">
    <source>
        <dbReference type="EMBL" id="EFP79384.1"/>
    </source>
</evidence>
<accession>E3K463</accession>
<reference evidence="2" key="2">
    <citation type="journal article" date="2011" name="Proc. Natl. Acad. Sci. U.S.A.">
        <title>Obligate biotrophy features unraveled by the genomic analysis of rust fungi.</title>
        <authorList>
            <person name="Duplessis S."/>
            <person name="Cuomo C.A."/>
            <person name="Lin Y.-C."/>
            <person name="Aerts A."/>
            <person name="Tisserant E."/>
            <person name="Veneault-Fourrey C."/>
            <person name="Joly D.L."/>
            <person name="Hacquard S."/>
            <person name="Amselem J."/>
            <person name="Cantarel B.L."/>
            <person name="Chiu R."/>
            <person name="Coutinho P.M."/>
            <person name="Feau N."/>
            <person name="Field M."/>
            <person name="Frey P."/>
            <person name="Gelhaye E."/>
            <person name="Goldberg J."/>
            <person name="Grabherr M.G."/>
            <person name="Kodira C.D."/>
            <person name="Kohler A."/>
            <person name="Kuees U."/>
            <person name="Lindquist E.A."/>
            <person name="Lucas S.M."/>
            <person name="Mago R."/>
            <person name="Mauceli E."/>
            <person name="Morin E."/>
            <person name="Murat C."/>
            <person name="Pangilinan J.L."/>
            <person name="Park R."/>
            <person name="Pearson M."/>
            <person name="Quesneville H."/>
            <person name="Rouhier N."/>
            <person name="Sakthikumar S."/>
            <person name="Salamov A.A."/>
            <person name="Schmutz J."/>
            <person name="Selles B."/>
            <person name="Shapiro H."/>
            <person name="Tanguay P."/>
            <person name="Tuskan G.A."/>
            <person name="Henrissat B."/>
            <person name="Van de Peer Y."/>
            <person name="Rouze P."/>
            <person name="Ellis J.G."/>
            <person name="Dodds P.N."/>
            <person name="Schein J.E."/>
            <person name="Zhong S."/>
            <person name="Hamelin R.C."/>
            <person name="Grigoriev I.V."/>
            <person name="Szabo L.J."/>
            <person name="Martin F."/>
        </authorList>
    </citation>
    <scope>NUCLEOTIDE SEQUENCE [LARGE SCALE GENOMIC DNA]</scope>
    <source>
        <strain evidence="2">CRL 75-36-700-3 / race SCCL</strain>
    </source>
</reference>
<gene>
    <name evidence="1" type="ORF">PGTG_05705</name>
</gene>
<protein>
    <submittedName>
        <fullName evidence="1">Uncharacterized protein</fullName>
    </submittedName>
</protein>
<dbReference type="KEGG" id="pgr:PGTG_05705"/>
<dbReference type="HOGENOM" id="CLU_2097988_0_0_1"/>
<dbReference type="EMBL" id="DS178272">
    <property type="protein sequence ID" value="EFP79384.1"/>
    <property type="molecule type" value="Genomic_DNA"/>
</dbReference>
<dbReference type="AlphaFoldDB" id="E3K463"/>
<dbReference type="RefSeq" id="XP_003323803.1">
    <property type="nucleotide sequence ID" value="XM_003323755.2"/>
</dbReference>
<dbReference type="OrthoDB" id="2495499at2759"/>
<dbReference type="GeneID" id="10531208"/>
<keyword evidence="2" id="KW-1185">Reference proteome</keyword>
<dbReference type="VEuPathDB" id="FungiDB:PGTG_05705"/>
<reference key="1">
    <citation type="submission" date="2007-01" db="EMBL/GenBank/DDBJ databases">
        <title>The Genome Sequence of Puccinia graminis f. sp. tritici Strain CRL 75-36-700-3.</title>
        <authorList>
            <consortium name="The Broad Institute Genome Sequencing Platform"/>
            <person name="Birren B."/>
            <person name="Lander E."/>
            <person name="Galagan J."/>
            <person name="Nusbaum C."/>
            <person name="Devon K."/>
            <person name="Cuomo C."/>
            <person name="Jaffe D."/>
            <person name="Butler J."/>
            <person name="Alvarez P."/>
            <person name="Gnerre S."/>
            <person name="Grabherr M."/>
            <person name="Mauceli E."/>
            <person name="Brockman W."/>
            <person name="Young S."/>
            <person name="LaButti K."/>
            <person name="Sykes S."/>
            <person name="DeCaprio D."/>
            <person name="Crawford M."/>
            <person name="Koehrsen M."/>
            <person name="Engels R."/>
            <person name="Montgomery P."/>
            <person name="Pearson M."/>
            <person name="Howarth C."/>
            <person name="Larson L."/>
            <person name="White J."/>
            <person name="Zeng Q."/>
            <person name="Kodira C."/>
            <person name="Yandava C."/>
            <person name="Alvarado L."/>
            <person name="O'Leary S."/>
            <person name="Szabo L."/>
            <person name="Dean R."/>
            <person name="Schein J."/>
        </authorList>
    </citation>
    <scope>NUCLEOTIDE SEQUENCE</scope>
    <source>
        <strain>CRL 75-36-700-3</strain>
    </source>
</reference>
<evidence type="ECO:0000313" key="2">
    <source>
        <dbReference type="Proteomes" id="UP000008783"/>
    </source>
</evidence>
<sequence length="135" mass="15088">MNPPRYHVSHVWGLGRYSWMVVKPSGETIDVHFSMSSPAEASEAVGHRTLNLNKVCRALEATSGEGKEASKQLQRHARTTLSGNHQFLVDHPMRPLETQTSWMSFCKNSESFGALDSPIAKVINKVCTQQIHDRS</sequence>
<organism evidence="1 2">
    <name type="scientific">Puccinia graminis f. sp. tritici (strain CRL 75-36-700-3 / race SCCL)</name>
    <name type="common">Black stem rust fungus</name>
    <dbReference type="NCBI Taxonomy" id="418459"/>
    <lineage>
        <taxon>Eukaryota</taxon>
        <taxon>Fungi</taxon>
        <taxon>Dikarya</taxon>
        <taxon>Basidiomycota</taxon>
        <taxon>Pucciniomycotina</taxon>
        <taxon>Pucciniomycetes</taxon>
        <taxon>Pucciniales</taxon>
        <taxon>Pucciniaceae</taxon>
        <taxon>Puccinia</taxon>
    </lineage>
</organism>
<name>E3K463_PUCGT</name>
<dbReference type="Proteomes" id="UP000008783">
    <property type="component" value="Unassembled WGS sequence"/>
</dbReference>